<protein>
    <submittedName>
        <fullName evidence="1">Glyoxalase</fullName>
    </submittedName>
</protein>
<organism evidence="1 2">
    <name type="scientific">Oerskovia gallyi</name>
    <dbReference type="NCBI Taxonomy" id="2762226"/>
    <lineage>
        <taxon>Bacteria</taxon>
        <taxon>Bacillati</taxon>
        <taxon>Actinomycetota</taxon>
        <taxon>Actinomycetes</taxon>
        <taxon>Micrococcales</taxon>
        <taxon>Cellulomonadaceae</taxon>
        <taxon>Oerskovia</taxon>
    </lineage>
</organism>
<dbReference type="Gene3D" id="3.30.720.110">
    <property type="match status" value="1"/>
</dbReference>
<dbReference type="InterPro" id="IPR029068">
    <property type="entry name" value="Glyas_Bleomycin-R_OHBP_Dase"/>
</dbReference>
<dbReference type="Gene3D" id="3.30.720.120">
    <property type="match status" value="1"/>
</dbReference>
<keyword evidence="2" id="KW-1185">Reference proteome</keyword>
<gene>
    <name evidence="1" type="ORF">H9640_01910</name>
</gene>
<reference evidence="1 2" key="1">
    <citation type="submission" date="2020-08" db="EMBL/GenBank/DDBJ databases">
        <title>A Genomic Blueprint of the Chicken Gut Microbiome.</title>
        <authorList>
            <person name="Gilroy R."/>
            <person name="Ravi A."/>
            <person name="Getino M."/>
            <person name="Pursley I."/>
            <person name="Horton D.L."/>
            <person name="Alikhan N.-F."/>
            <person name="Baker D."/>
            <person name="Gharbi K."/>
            <person name="Hall N."/>
            <person name="Watson M."/>
            <person name="Adriaenssens E.M."/>
            <person name="Foster-Nyarko E."/>
            <person name="Jarju S."/>
            <person name="Secka A."/>
            <person name="Antonio M."/>
            <person name="Oren A."/>
            <person name="Chaudhuri R."/>
            <person name="La Ragione R.M."/>
            <person name="Hildebrand F."/>
            <person name="Pallen M.J."/>
        </authorList>
    </citation>
    <scope>NUCLEOTIDE SEQUENCE [LARGE SCALE GENOMIC DNA]</scope>
    <source>
        <strain evidence="1 2">Sa2CUA8</strain>
    </source>
</reference>
<comment type="caution">
    <text evidence="1">The sequence shown here is derived from an EMBL/GenBank/DDBJ whole genome shotgun (WGS) entry which is preliminary data.</text>
</comment>
<evidence type="ECO:0000313" key="1">
    <source>
        <dbReference type="EMBL" id="MBD7997309.1"/>
    </source>
</evidence>
<dbReference type="Proteomes" id="UP000633601">
    <property type="component" value="Unassembled WGS sequence"/>
</dbReference>
<sequence length="142" mass="14834">MDTDTTQAPPAQVWPTLQAHDASGLIDFLVDVVGFRRNTVMTGDGGVAHAQLDWPPGGGIMLGSFKPDGEWSRPPGTFGGYVVAGEPGSGTGIEEIADRAGRAGAVLAPLRETDYGSRELVLADPEGNLWSVGTYRGEPRAA</sequence>
<dbReference type="RefSeq" id="WP_191789026.1">
    <property type="nucleotide sequence ID" value="NZ_JACSQE010000001.1"/>
</dbReference>
<accession>A0ABR8UXN8</accession>
<dbReference type="EMBL" id="JACSQE010000001">
    <property type="protein sequence ID" value="MBD7997309.1"/>
    <property type="molecule type" value="Genomic_DNA"/>
</dbReference>
<dbReference type="SUPFAM" id="SSF54593">
    <property type="entry name" value="Glyoxalase/Bleomycin resistance protein/Dihydroxybiphenyl dioxygenase"/>
    <property type="match status" value="1"/>
</dbReference>
<proteinExistence type="predicted"/>
<evidence type="ECO:0000313" key="2">
    <source>
        <dbReference type="Proteomes" id="UP000633601"/>
    </source>
</evidence>
<name>A0ABR8UXN8_9CELL</name>